<feature type="transmembrane region" description="Helical" evidence="6">
    <location>
        <begin position="47"/>
        <end position="68"/>
    </location>
</feature>
<keyword evidence="3 6" id="KW-0812">Transmembrane</keyword>
<feature type="transmembrane region" description="Helical" evidence="6">
    <location>
        <begin position="185"/>
        <end position="204"/>
    </location>
</feature>
<evidence type="ECO:0000256" key="6">
    <source>
        <dbReference type="SAM" id="Phobius"/>
    </source>
</evidence>
<reference evidence="7 8" key="1">
    <citation type="submission" date="2020-08" db="EMBL/GenBank/DDBJ databases">
        <title>Genome public.</title>
        <authorList>
            <person name="Liu C."/>
            <person name="Sun Q."/>
        </authorList>
    </citation>
    <scope>NUCLEOTIDE SEQUENCE [LARGE SCALE GENOMIC DNA]</scope>
    <source>
        <strain evidence="7 8">New-38</strain>
    </source>
</reference>
<evidence type="ECO:0000256" key="5">
    <source>
        <dbReference type="ARBA" id="ARBA00023136"/>
    </source>
</evidence>
<comment type="subcellular location">
    <subcellularLocation>
        <location evidence="1">Cell membrane</location>
        <topology evidence="1">Multi-pass membrane protein</topology>
    </subcellularLocation>
</comment>
<proteinExistence type="predicted"/>
<organism evidence="7 8">
    <name type="scientific">Pseudoflavonifractor hominis</name>
    <dbReference type="NCBI Taxonomy" id="2763059"/>
    <lineage>
        <taxon>Bacteria</taxon>
        <taxon>Bacillati</taxon>
        <taxon>Bacillota</taxon>
        <taxon>Clostridia</taxon>
        <taxon>Eubacteriales</taxon>
        <taxon>Oscillospiraceae</taxon>
        <taxon>Pseudoflavonifractor</taxon>
    </lineage>
</organism>
<dbReference type="InterPro" id="IPR001851">
    <property type="entry name" value="ABC_transp_permease"/>
</dbReference>
<feature type="transmembrane region" description="Helical" evidence="6">
    <location>
        <begin position="16"/>
        <end position="35"/>
    </location>
</feature>
<comment type="caution">
    <text evidence="7">The sequence shown here is derived from an EMBL/GenBank/DDBJ whole genome shotgun (WGS) entry which is preliminary data.</text>
</comment>
<keyword evidence="5 6" id="KW-0472">Membrane</keyword>
<dbReference type="Proteomes" id="UP000660021">
    <property type="component" value="Unassembled WGS sequence"/>
</dbReference>
<feature type="transmembrane region" description="Helical" evidence="6">
    <location>
        <begin position="80"/>
        <end position="98"/>
    </location>
</feature>
<dbReference type="CDD" id="cd06579">
    <property type="entry name" value="TM_PBP1_transp_AraH_like"/>
    <property type="match status" value="1"/>
</dbReference>
<dbReference type="Pfam" id="PF02653">
    <property type="entry name" value="BPD_transp_2"/>
    <property type="match status" value="1"/>
</dbReference>
<evidence type="ECO:0000256" key="4">
    <source>
        <dbReference type="ARBA" id="ARBA00022989"/>
    </source>
</evidence>
<feature type="transmembrane region" description="Helical" evidence="6">
    <location>
        <begin position="139"/>
        <end position="157"/>
    </location>
</feature>
<evidence type="ECO:0000256" key="1">
    <source>
        <dbReference type="ARBA" id="ARBA00004651"/>
    </source>
</evidence>
<evidence type="ECO:0000313" key="7">
    <source>
        <dbReference type="EMBL" id="MBC5731555.1"/>
    </source>
</evidence>
<evidence type="ECO:0000256" key="3">
    <source>
        <dbReference type="ARBA" id="ARBA00022692"/>
    </source>
</evidence>
<dbReference type="RefSeq" id="WP_101691336.1">
    <property type="nucleotide sequence ID" value="NZ_JACOPR010000008.1"/>
</dbReference>
<evidence type="ECO:0000313" key="8">
    <source>
        <dbReference type="Proteomes" id="UP000660021"/>
    </source>
</evidence>
<dbReference type="PANTHER" id="PTHR32196">
    <property type="entry name" value="ABC TRANSPORTER PERMEASE PROTEIN YPHD-RELATED-RELATED"/>
    <property type="match status" value="1"/>
</dbReference>
<feature type="transmembrane region" description="Helical" evidence="6">
    <location>
        <begin position="110"/>
        <end position="134"/>
    </location>
</feature>
<gene>
    <name evidence="7" type="ORF">H8S34_12065</name>
</gene>
<feature type="transmembrane region" description="Helical" evidence="6">
    <location>
        <begin position="315"/>
        <end position="332"/>
    </location>
</feature>
<dbReference type="EMBL" id="JACOPR010000008">
    <property type="protein sequence ID" value="MBC5731555.1"/>
    <property type="molecule type" value="Genomic_DNA"/>
</dbReference>
<keyword evidence="8" id="KW-1185">Reference proteome</keyword>
<protein>
    <submittedName>
        <fullName evidence="7">Beta-methylgalactoside transporter</fullName>
    </submittedName>
</protein>
<name>A0ABR7HVL3_9FIRM</name>
<dbReference type="PANTHER" id="PTHR32196:SF18">
    <property type="entry name" value="GALACTOSE_METHYL GALACTOSIDE IMPORT PERMEASE PROTEIN MGLC"/>
    <property type="match status" value="1"/>
</dbReference>
<accession>A0ABR7HVL3</accession>
<evidence type="ECO:0000256" key="2">
    <source>
        <dbReference type="ARBA" id="ARBA00022475"/>
    </source>
</evidence>
<keyword evidence="2" id="KW-1003">Cell membrane</keyword>
<keyword evidence="4 6" id="KW-1133">Transmembrane helix</keyword>
<sequence>MAKEVKQLNAARVKQFLSNYAIIILIALLALAVGFTRDNFFSRSNLVNLIINVSPRFIIACGVSGCLITKGTDLSAGRMVGLSACLSAMLLQDVAYSGRMLPWLPDVPVFVGLIAVLVICGIFGAINGCVIAFLKVPPFIATLGMQTIVYGLCSVITKNQPMGGYKDSYTKVANGYLLEGAVGKIIPYLAIIALIIGLFMWFLYNKTRHGKYMYAIGGNESAAQVAGVNVPATLIRIYLLAAVLYALGGFLLGAKAGGASVQTGYGYELEAIAACTIGGVSTNGGVGKISGVLVGVLVFEILKICLQFLRVDPAYTFIAQGLVIIVAVALDLRKYLAKK</sequence>